<keyword evidence="4" id="KW-1185">Reference proteome</keyword>
<proteinExistence type="predicted"/>
<protein>
    <submittedName>
        <fullName evidence="2">Uncharacterized protein</fullName>
    </submittedName>
</protein>
<evidence type="ECO:0000313" key="4">
    <source>
        <dbReference type="Proteomes" id="UP000279972"/>
    </source>
</evidence>
<dbReference type="EMBL" id="PPEH01000001">
    <property type="protein sequence ID" value="PNW15074.1"/>
    <property type="molecule type" value="Genomic_DNA"/>
</dbReference>
<evidence type="ECO:0000313" key="1">
    <source>
        <dbReference type="EMBL" id="AZA81222.1"/>
    </source>
</evidence>
<dbReference type="Proteomes" id="UP000236262">
    <property type="component" value="Unassembled WGS sequence"/>
</dbReference>
<dbReference type="EMBL" id="CP033924">
    <property type="protein sequence ID" value="AZA81222.1"/>
    <property type="molecule type" value="Genomic_DNA"/>
</dbReference>
<dbReference type="OrthoDB" id="1442339at2"/>
<dbReference type="AlphaFoldDB" id="A0A3G6RQU7"/>
<dbReference type="KEGG" id="clac:EG342_04590"/>
<reference evidence="2 3" key="1">
    <citation type="submission" date="2018-01" db="EMBL/GenBank/DDBJ databases">
        <title>Draft genome sequences of Chryseobacterium lactis NCTC11390, Chryseobacterium oncorhynchi 701B-08, and Chryseobacterium viscerum 687B-08.</title>
        <authorList>
            <person name="Jeong J.-J."/>
            <person name="Lee Y.J."/>
            <person name="Park B."/>
            <person name="Choi I.-G."/>
            <person name="Kim K.D."/>
        </authorList>
    </citation>
    <scope>NUCLEOTIDE SEQUENCE [LARGE SCALE GENOMIC DNA]</scope>
    <source>
        <strain evidence="2 3">NCTC11390</strain>
    </source>
</reference>
<gene>
    <name evidence="2" type="ORF">C1637_01205</name>
    <name evidence="1" type="ORF">EG342_04590</name>
</gene>
<evidence type="ECO:0000313" key="3">
    <source>
        <dbReference type="Proteomes" id="UP000236262"/>
    </source>
</evidence>
<dbReference type="RefSeq" id="WP_103288588.1">
    <property type="nucleotide sequence ID" value="NZ_CP033924.1"/>
</dbReference>
<sequence>MEYYTESELKKVFIHEVGHFTANLILFEEIGQYKPKGINITWDTKNQVLTGAVQAKNRTDMKPVKYYFNAVLYDFESVISTIYGCIFQSILFNLDDFTNCTSTLDGSSDYSFYKFAVHNYYLDISVIDGILQKHYEELKKTELRQKLLNFDLDYFFKETPFSLEYFISYDDLTKYEELITIKNIVKPLMLITYNELKPPHN</sequence>
<evidence type="ECO:0000313" key="2">
    <source>
        <dbReference type="EMBL" id="PNW15074.1"/>
    </source>
</evidence>
<organism evidence="2 3">
    <name type="scientific">Chryseobacterium lactis</name>
    <dbReference type="NCBI Taxonomy" id="1241981"/>
    <lineage>
        <taxon>Bacteria</taxon>
        <taxon>Pseudomonadati</taxon>
        <taxon>Bacteroidota</taxon>
        <taxon>Flavobacteriia</taxon>
        <taxon>Flavobacteriales</taxon>
        <taxon>Weeksellaceae</taxon>
        <taxon>Chryseobacterium group</taxon>
        <taxon>Chryseobacterium</taxon>
    </lineage>
</organism>
<dbReference type="Proteomes" id="UP000279972">
    <property type="component" value="Chromosome"/>
</dbReference>
<name>A0A3G6RQU7_CHRLC</name>
<reference evidence="1 4" key="2">
    <citation type="submission" date="2018-11" db="EMBL/GenBank/DDBJ databases">
        <title>Proposal to divide the Flavobacteriaceae and reorganize its genera based on Amino Acid Identity values calculated from whole genome sequences.</title>
        <authorList>
            <person name="Nicholson A.C."/>
            <person name="Gulvik C.A."/>
            <person name="Whitney A.M."/>
            <person name="Humrighouse B.W."/>
            <person name="Bell M."/>
            <person name="Holmes B."/>
            <person name="Steigerwalt A.G."/>
            <person name="Villarma A."/>
            <person name="Sheth M."/>
            <person name="Batra D."/>
            <person name="Pryor J."/>
            <person name="Bernardet J.-F."/>
            <person name="Hugo C."/>
            <person name="Kampfer P."/>
            <person name="Newman J."/>
            <person name="McQuiston J.R."/>
        </authorList>
    </citation>
    <scope>NUCLEOTIDE SEQUENCE [LARGE SCALE GENOMIC DNA]</scope>
    <source>
        <strain evidence="1 4">KC_1864</strain>
    </source>
</reference>
<accession>A0A3G6RQU7</accession>